<evidence type="ECO:0000256" key="1">
    <source>
        <dbReference type="SAM" id="Phobius"/>
    </source>
</evidence>
<feature type="transmembrane region" description="Helical" evidence="1">
    <location>
        <begin position="115"/>
        <end position="133"/>
    </location>
</feature>
<dbReference type="AlphaFoldDB" id="A0A847D100"/>
<evidence type="ECO:0000313" key="4">
    <source>
        <dbReference type="Proteomes" id="UP000545876"/>
    </source>
</evidence>
<keyword evidence="1" id="KW-0812">Transmembrane</keyword>
<feature type="transmembrane region" description="Helical" evidence="1">
    <location>
        <begin position="38"/>
        <end position="58"/>
    </location>
</feature>
<dbReference type="Proteomes" id="UP000545876">
    <property type="component" value="Unassembled WGS sequence"/>
</dbReference>
<accession>A0A847D100</accession>
<name>A0A847D100_9BACT</name>
<feature type="transmembrane region" description="Helical" evidence="1">
    <location>
        <begin position="145"/>
        <end position="164"/>
    </location>
</feature>
<dbReference type="Pfam" id="PF01757">
    <property type="entry name" value="Acyl_transf_3"/>
    <property type="match status" value="1"/>
</dbReference>
<keyword evidence="1" id="KW-1133">Transmembrane helix</keyword>
<keyword evidence="1" id="KW-0472">Membrane</keyword>
<reference evidence="3 4" key="1">
    <citation type="journal article" date="2020" name="Biotechnol. Biofuels">
        <title>New insights from the biogas microbiome by comprehensive genome-resolved metagenomics of nearly 1600 species originating from multiple anaerobic digesters.</title>
        <authorList>
            <person name="Campanaro S."/>
            <person name="Treu L."/>
            <person name="Rodriguez-R L.M."/>
            <person name="Kovalovszki A."/>
            <person name="Ziels R.M."/>
            <person name="Maus I."/>
            <person name="Zhu X."/>
            <person name="Kougias P.G."/>
            <person name="Basile A."/>
            <person name="Luo G."/>
            <person name="Schluter A."/>
            <person name="Konstantinidis K.T."/>
            <person name="Angelidaki I."/>
        </authorList>
    </citation>
    <scope>NUCLEOTIDE SEQUENCE [LARGE SCALE GENOMIC DNA]</scope>
    <source>
        <strain evidence="3">AS06rmzACSIP_65</strain>
    </source>
</reference>
<feature type="transmembrane region" description="Helical" evidence="1">
    <location>
        <begin position="78"/>
        <end position="95"/>
    </location>
</feature>
<protein>
    <recommendedName>
        <fullName evidence="2">Acyltransferase 3 domain-containing protein</fullName>
    </recommendedName>
</protein>
<evidence type="ECO:0000313" key="3">
    <source>
        <dbReference type="EMBL" id="NLD25512.1"/>
    </source>
</evidence>
<gene>
    <name evidence="3" type="ORF">GX656_02630</name>
</gene>
<feature type="transmembrane region" description="Helical" evidence="1">
    <location>
        <begin position="303"/>
        <end position="323"/>
    </location>
</feature>
<comment type="caution">
    <text evidence="3">The sequence shown here is derived from an EMBL/GenBank/DDBJ whole genome shotgun (WGS) entry which is preliminary data.</text>
</comment>
<sequence length="325" mass="37135">MKERDYPLDILKSIAIVLMSSVHVNSLLQVNSGILDKITFLGATVCFSVFLFGIGFVAGKKIDNVEKDSWKKVLHKILLIYVCYLVIGIASYFISKGQLSFVSIYNIAILNNLPEYSEFLISLIFFTLLTQLIHKPLQKHISKPYLLIEISILLFIVGSILSTFELSNSVLIWLQKHLVGSQNGTHVFPILQYMPIYVMGILFAKYRSKIVYFWVFSLSFLLLVILMALGAPGWYRWPPSLNFLLYGVIFISLLMFAFQFVKRNRIIDFFNKFGRNPLLSVALITIPSFVLAYFLNTPIKSDLILWGINLGVLLFASITLFFLKK</sequence>
<feature type="transmembrane region" description="Helical" evidence="1">
    <location>
        <begin position="211"/>
        <end position="231"/>
    </location>
</feature>
<feature type="transmembrane region" description="Helical" evidence="1">
    <location>
        <begin position="273"/>
        <end position="297"/>
    </location>
</feature>
<dbReference type="EMBL" id="JAAZBX010000009">
    <property type="protein sequence ID" value="NLD25512.1"/>
    <property type="molecule type" value="Genomic_DNA"/>
</dbReference>
<feature type="domain" description="Acyltransferase 3" evidence="2">
    <location>
        <begin position="8"/>
        <end position="315"/>
    </location>
</feature>
<proteinExistence type="predicted"/>
<feature type="transmembrane region" description="Helical" evidence="1">
    <location>
        <begin position="184"/>
        <end position="204"/>
    </location>
</feature>
<dbReference type="GO" id="GO:0016747">
    <property type="term" value="F:acyltransferase activity, transferring groups other than amino-acyl groups"/>
    <property type="evidence" value="ECO:0007669"/>
    <property type="project" value="InterPro"/>
</dbReference>
<evidence type="ECO:0000259" key="2">
    <source>
        <dbReference type="Pfam" id="PF01757"/>
    </source>
</evidence>
<dbReference type="InterPro" id="IPR002656">
    <property type="entry name" value="Acyl_transf_3_dom"/>
</dbReference>
<organism evidence="3 4">
    <name type="scientific">Candidatus Dojkabacteria bacterium</name>
    <dbReference type="NCBI Taxonomy" id="2099670"/>
    <lineage>
        <taxon>Bacteria</taxon>
        <taxon>Candidatus Dojkabacteria</taxon>
    </lineage>
</organism>
<feature type="transmembrane region" description="Helical" evidence="1">
    <location>
        <begin position="243"/>
        <end position="261"/>
    </location>
</feature>